<name>A0A834XIK8_9FABA</name>
<evidence type="ECO:0000313" key="2">
    <source>
        <dbReference type="Proteomes" id="UP000634136"/>
    </source>
</evidence>
<dbReference type="AlphaFoldDB" id="A0A834XIK8"/>
<reference evidence="1" key="1">
    <citation type="submission" date="2020-09" db="EMBL/GenBank/DDBJ databases">
        <title>Genome-Enabled Discovery of Anthraquinone Biosynthesis in Senna tora.</title>
        <authorList>
            <person name="Kang S.-H."/>
            <person name="Pandey R.P."/>
            <person name="Lee C.-M."/>
            <person name="Sim J.-S."/>
            <person name="Jeong J.-T."/>
            <person name="Choi B.-S."/>
            <person name="Jung M."/>
            <person name="Ginzburg D."/>
            <person name="Zhao K."/>
            <person name="Won S.Y."/>
            <person name="Oh T.-J."/>
            <person name="Yu Y."/>
            <person name="Kim N.-H."/>
            <person name="Lee O.R."/>
            <person name="Lee T.-H."/>
            <person name="Bashyal P."/>
            <person name="Kim T.-S."/>
            <person name="Lee W.-H."/>
            <person name="Kawkins C."/>
            <person name="Kim C.-K."/>
            <person name="Kim J.S."/>
            <person name="Ahn B.O."/>
            <person name="Rhee S.Y."/>
            <person name="Sohng J.K."/>
        </authorList>
    </citation>
    <scope>NUCLEOTIDE SEQUENCE</scope>
    <source>
        <tissue evidence="1">Leaf</tissue>
    </source>
</reference>
<organism evidence="1 2">
    <name type="scientific">Senna tora</name>
    <dbReference type="NCBI Taxonomy" id="362788"/>
    <lineage>
        <taxon>Eukaryota</taxon>
        <taxon>Viridiplantae</taxon>
        <taxon>Streptophyta</taxon>
        <taxon>Embryophyta</taxon>
        <taxon>Tracheophyta</taxon>
        <taxon>Spermatophyta</taxon>
        <taxon>Magnoliopsida</taxon>
        <taxon>eudicotyledons</taxon>
        <taxon>Gunneridae</taxon>
        <taxon>Pentapetalae</taxon>
        <taxon>rosids</taxon>
        <taxon>fabids</taxon>
        <taxon>Fabales</taxon>
        <taxon>Fabaceae</taxon>
        <taxon>Caesalpinioideae</taxon>
        <taxon>Cassia clade</taxon>
        <taxon>Senna</taxon>
    </lineage>
</organism>
<sequence length="49" mass="5555">MEGVSSHVPIHFELKIAIESQKNSTSTSSNAFLHKRIKPIASRCIREFE</sequence>
<dbReference type="Proteomes" id="UP000634136">
    <property type="component" value="Unassembled WGS sequence"/>
</dbReference>
<gene>
    <name evidence="1" type="ORF">G2W53_001366</name>
</gene>
<proteinExistence type="predicted"/>
<comment type="caution">
    <text evidence="1">The sequence shown here is derived from an EMBL/GenBank/DDBJ whole genome shotgun (WGS) entry which is preliminary data.</text>
</comment>
<protein>
    <submittedName>
        <fullName evidence="1">Uncharacterized protein</fullName>
    </submittedName>
</protein>
<keyword evidence="2" id="KW-1185">Reference proteome</keyword>
<accession>A0A834XIK8</accession>
<evidence type="ECO:0000313" key="1">
    <source>
        <dbReference type="EMBL" id="KAF7844461.1"/>
    </source>
</evidence>
<dbReference type="EMBL" id="JAAIUW010000001">
    <property type="protein sequence ID" value="KAF7844461.1"/>
    <property type="molecule type" value="Genomic_DNA"/>
</dbReference>